<sequence length="768" mass="88949">MAVAKSETKPSTNLKHFLSDDRNIFFRLTLLRSWSPRLLLIFLHYWRKCPQPGYCLLLIRIPTYFFIKLLLLYSGAKMSTGSNQILPPKELAQFRKILKCYEQKQYKNGLRCAKQILANPTYADHGETLAMKGLILNCMGKHEEALEVVRKGLTANLKSHICWHVFGLVQRSDKKYDEAMKAYKMALRIDRDNLQFCGYRDSRHQILVHRPSTKMSWIGYANACHLLGDYDMALNIIKDFRKNNRPASQYDFENSELVLYEVMILREAGNPEFALTKLEENAACVIDRVSYLETRAELLMDLGKLEEAEQVYWGLIDRNADNFLYYSQIEKCQGIDNKTVNAEELKVKNIYEKAIQRKPKASIPQLLILFSLSGKAFEDRLLPYLVNGLRKGIPSLFKNLAPLYDNPAKTSVIEKILLDFVRLIEENGYDKASLDGSSLPECPTTVLWVYYYLAQHFDRLKNYTKAHKFIDVALKHTPTLIELYMVKAKIFKHSGDMTDISTASVQISAQGWKTSGGGGYCMWYELECAKAYNMLGKHGEALKKCHQVERHFVSFYEDQYDFHSYCIRKMTLCSYVKVLRFEDTLNNHRYYIQAAKLAASIYIDMVERPECFNEKIAENEENMSVAELRKLRRKANKAKAVEEKTKQSNQVISQQAAAKRRIDGELDVIEPEPLDPQKLLKVENPIEEAAKFIKPILILPCKDIEVMLIGLMFSSTKIRFWLCCNVLRRLMIWTRSTRIIASKMLSRGLWTSIEHQICLVSQESWLRN</sequence>
<dbReference type="PIRSF" id="PIRSF000422">
    <property type="entry name" value="N-terminal-AcTrfase-A_aux_su"/>
    <property type="match status" value="1"/>
</dbReference>
<dbReference type="AlphaFoldDB" id="A0A915D8S6"/>
<dbReference type="InterPro" id="IPR019734">
    <property type="entry name" value="TPR_rpt"/>
</dbReference>
<dbReference type="SMART" id="SM00028">
    <property type="entry name" value="TPR"/>
    <property type="match status" value="5"/>
</dbReference>
<evidence type="ECO:0000313" key="5">
    <source>
        <dbReference type="WBParaSite" id="jg17336"/>
    </source>
</evidence>
<dbReference type="PROSITE" id="PS50005">
    <property type="entry name" value="TPR"/>
    <property type="match status" value="1"/>
</dbReference>
<dbReference type="PANTHER" id="PTHR22767">
    <property type="entry name" value="N-TERMINAL ACETYLTRANSFERASE-RELATED"/>
    <property type="match status" value="1"/>
</dbReference>
<reference evidence="5" key="1">
    <citation type="submission" date="2022-11" db="UniProtKB">
        <authorList>
            <consortium name="WormBaseParasite"/>
        </authorList>
    </citation>
    <scope>IDENTIFICATION</scope>
</reference>
<dbReference type="InterPro" id="IPR011990">
    <property type="entry name" value="TPR-like_helical_dom_sf"/>
</dbReference>
<dbReference type="Pfam" id="PF13181">
    <property type="entry name" value="TPR_8"/>
    <property type="match status" value="1"/>
</dbReference>
<keyword evidence="2 3" id="KW-0802">TPR repeat</keyword>
<dbReference type="PANTHER" id="PTHR22767:SF2">
    <property type="entry name" value="N(ALPHA)-ACETYLTRANSFERASE 15_16, ISOFORM A"/>
    <property type="match status" value="1"/>
</dbReference>
<evidence type="ECO:0000256" key="3">
    <source>
        <dbReference type="PROSITE-ProRule" id="PRU00339"/>
    </source>
</evidence>
<name>A0A915D8S6_9BILA</name>
<evidence type="ECO:0000256" key="2">
    <source>
        <dbReference type="ARBA" id="ARBA00022803"/>
    </source>
</evidence>
<dbReference type="Gene3D" id="1.25.40.1040">
    <property type="match status" value="1"/>
</dbReference>
<evidence type="ECO:0000256" key="1">
    <source>
        <dbReference type="ARBA" id="ARBA00022737"/>
    </source>
</evidence>
<accession>A0A915D8S6</accession>
<dbReference type="Pfam" id="PF12569">
    <property type="entry name" value="NatA_aux_su"/>
    <property type="match status" value="2"/>
</dbReference>
<evidence type="ECO:0000313" key="4">
    <source>
        <dbReference type="Proteomes" id="UP000887574"/>
    </source>
</evidence>
<dbReference type="SUPFAM" id="SSF48452">
    <property type="entry name" value="TPR-like"/>
    <property type="match status" value="2"/>
</dbReference>
<organism evidence="4 5">
    <name type="scientific">Ditylenchus dipsaci</name>
    <dbReference type="NCBI Taxonomy" id="166011"/>
    <lineage>
        <taxon>Eukaryota</taxon>
        <taxon>Metazoa</taxon>
        <taxon>Ecdysozoa</taxon>
        <taxon>Nematoda</taxon>
        <taxon>Chromadorea</taxon>
        <taxon>Rhabditida</taxon>
        <taxon>Tylenchina</taxon>
        <taxon>Tylenchomorpha</taxon>
        <taxon>Sphaerularioidea</taxon>
        <taxon>Anguinidae</taxon>
        <taxon>Anguininae</taxon>
        <taxon>Ditylenchus</taxon>
    </lineage>
</organism>
<dbReference type="WBParaSite" id="jg17336">
    <property type="protein sequence ID" value="jg17336"/>
    <property type="gene ID" value="jg17336"/>
</dbReference>
<proteinExistence type="predicted"/>
<dbReference type="Proteomes" id="UP000887574">
    <property type="component" value="Unplaced"/>
</dbReference>
<dbReference type="Gene3D" id="1.25.40.1010">
    <property type="match status" value="1"/>
</dbReference>
<protein>
    <submittedName>
        <fullName evidence="5">N-alpha-acetyltransferase 16, NatA auxiliary subunit</fullName>
    </submittedName>
</protein>
<dbReference type="InterPro" id="IPR021183">
    <property type="entry name" value="NatA_aux_su"/>
</dbReference>
<keyword evidence="4" id="KW-1185">Reference proteome</keyword>
<feature type="repeat" description="TPR" evidence="3">
    <location>
        <begin position="160"/>
        <end position="193"/>
    </location>
</feature>
<dbReference type="GO" id="GO:0031415">
    <property type="term" value="C:NatA complex"/>
    <property type="evidence" value="ECO:0007669"/>
    <property type="project" value="TreeGrafter"/>
</dbReference>
<keyword evidence="1" id="KW-0677">Repeat</keyword>